<evidence type="ECO:0000313" key="2">
    <source>
        <dbReference type="Proteomes" id="UP000473574"/>
    </source>
</evidence>
<dbReference type="AlphaFoldDB" id="A0A6M0SAY7"/>
<name>A0A6M0SAY7_9CYAN</name>
<dbReference type="RefSeq" id="WP_163666859.1">
    <property type="nucleotide sequence ID" value="NZ_QZCE01000002.1"/>
</dbReference>
<sequence length="65" mass="7328">METQFFNIYNGSLLANTVRVNSKTELMQTAVRLRKLFRVVPDISVCPILGRYTGVAVDLTNKPVQ</sequence>
<protein>
    <submittedName>
        <fullName evidence="1">Uncharacterized protein</fullName>
    </submittedName>
</protein>
<dbReference type="Proteomes" id="UP000473574">
    <property type="component" value="Unassembled WGS sequence"/>
</dbReference>
<reference evidence="1 2" key="1">
    <citation type="journal article" date="2020" name="Microb. Ecol.">
        <title>Ecogenomics of the Marine Benthic Filamentous Cyanobacterium Adonisia.</title>
        <authorList>
            <person name="Walter J.M."/>
            <person name="Coutinho F.H."/>
            <person name="Leomil L."/>
            <person name="Hargreaves P.I."/>
            <person name="Campeao M.E."/>
            <person name="Vieira V.V."/>
            <person name="Silva B.S."/>
            <person name="Fistarol G.O."/>
            <person name="Salomon P.S."/>
            <person name="Sawabe T."/>
            <person name="Mino S."/>
            <person name="Hosokawa M."/>
            <person name="Miyashita H."/>
            <person name="Maruyama F."/>
            <person name="van Verk M.C."/>
            <person name="Dutilh B.E."/>
            <person name="Thompson C.C."/>
            <person name="Thompson F.L."/>
        </authorList>
    </citation>
    <scope>NUCLEOTIDE SEQUENCE [LARGE SCALE GENOMIC DNA]</scope>
    <source>
        <strain evidence="1 2">CCMR0082</strain>
    </source>
</reference>
<proteinExistence type="predicted"/>
<organism evidence="1 2">
    <name type="scientific">Adonisia turfae CCMR0082</name>
    <dbReference type="NCBI Taxonomy" id="2304604"/>
    <lineage>
        <taxon>Bacteria</taxon>
        <taxon>Bacillati</taxon>
        <taxon>Cyanobacteriota</taxon>
        <taxon>Adonisia</taxon>
        <taxon>Adonisia turfae</taxon>
    </lineage>
</organism>
<evidence type="ECO:0000313" key="1">
    <source>
        <dbReference type="EMBL" id="NEZ65624.1"/>
    </source>
</evidence>
<gene>
    <name evidence="1" type="ORF">D0962_23185</name>
</gene>
<accession>A0A6M0SAY7</accession>
<dbReference type="EMBL" id="QZCE01000002">
    <property type="protein sequence ID" value="NEZ65624.1"/>
    <property type="molecule type" value="Genomic_DNA"/>
</dbReference>
<comment type="caution">
    <text evidence="1">The sequence shown here is derived from an EMBL/GenBank/DDBJ whole genome shotgun (WGS) entry which is preliminary data.</text>
</comment>